<feature type="domain" description="Response regulatory" evidence="11">
    <location>
        <begin position="3"/>
        <end position="119"/>
    </location>
</feature>
<dbReference type="Pfam" id="PF00072">
    <property type="entry name" value="Response_reg"/>
    <property type="match status" value="1"/>
</dbReference>
<keyword evidence="4 9" id="KW-0902">Two-component regulatory system</keyword>
<name>A0A7J0D6M6_STRMI</name>
<keyword evidence="7 9" id="KW-0010">Activator</keyword>
<evidence type="ECO:0000256" key="1">
    <source>
        <dbReference type="ARBA" id="ARBA00004496"/>
    </source>
</evidence>
<gene>
    <name evidence="12" type="ORF">Smic_84000</name>
</gene>
<reference evidence="12 13" key="1">
    <citation type="submission" date="2020-05" db="EMBL/GenBank/DDBJ databases">
        <title>Whole genome shotgun sequence of Streptomyces microflavus NBRC 13062.</title>
        <authorList>
            <person name="Komaki H."/>
            <person name="Tamura T."/>
        </authorList>
    </citation>
    <scope>NUCLEOTIDE SEQUENCE [LARGE SCALE GENOMIC DNA]</scope>
    <source>
        <strain evidence="12 13">NBRC 13062</strain>
    </source>
</reference>
<evidence type="ECO:0000256" key="9">
    <source>
        <dbReference type="PIRNR" id="PIRNR006171"/>
    </source>
</evidence>
<evidence type="ECO:0000256" key="10">
    <source>
        <dbReference type="PROSITE-ProRule" id="PRU00169"/>
    </source>
</evidence>
<organism evidence="12 13">
    <name type="scientific">Streptomyces microflavus</name>
    <name type="common">Streptomyces lipmanii</name>
    <dbReference type="NCBI Taxonomy" id="1919"/>
    <lineage>
        <taxon>Bacteria</taxon>
        <taxon>Bacillati</taxon>
        <taxon>Actinomycetota</taxon>
        <taxon>Actinomycetes</taxon>
        <taxon>Kitasatosporales</taxon>
        <taxon>Streptomycetaceae</taxon>
        <taxon>Streptomyces</taxon>
    </lineage>
</organism>
<evidence type="ECO:0000256" key="4">
    <source>
        <dbReference type="ARBA" id="ARBA00023012"/>
    </source>
</evidence>
<evidence type="ECO:0000256" key="2">
    <source>
        <dbReference type="ARBA" id="ARBA00022490"/>
    </source>
</evidence>
<dbReference type="InterPro" id="IPR001789">
    <property type="entry name" value="Sig_transdc_resp-reg_receiver"/>
</dbReference>
<dbReference type="SMART" id="SM00448">
    <property type="entry name" value="REC"/>
    <property type="match status" value="1"/>
</dbReference>
<sequence length="225" mass="24679">MINVLVVDDDFYVARINAHYVSEIPGFQVAGIAHSAAPALAAVERGGIDLILLDQHLPTESGLSVARRLRGLDLDVDIVMVTADRRPASVRAARRAGVLHYLVKPFTCENLREKLESYATMRAVLDDTTEMNQEAVDRSLGSLIPPDTGWDLPKGFSERTADLVSRVVEEHGAGRQLAAQEVSELTQISRSTAQRYLKLLADSGRLRLTLKYGTSGRPEHLYSSA</sequence>
<feature type="modified residue" description="4-aspartylphosphate" evidence="10">
    <location>
        <position position="54"/>
    </location>
</feature>
<comment type="caution">
    <text evidence="12">The sequence shown here is derived from an EMBL/GenBank/DDBJ whole genome shotgun (WGS) entry which is preliminary data.</text>
</comment>
<evidence type="ECO:0000256" key="7">
    <source>
        <dbReference type="ARBA" id="ARBA00023159"/>
    </source>
</evidence>
<dbReference type="InterPro" id="IPR036388">
    <property type="entry name" value="WH-like_DNA-bd_sf"/>
</dbReference>
<dbReference type="PROSITE" id="PS50110">
    <property type="entry name" value="RESPONSE_REGULATORY"/>
    <property type="match status" value="1"/>
</dbReference>
<dbReference type="PANTHER" id="PTHR45526:SF1">
    <property type="entry name" value="TRANSCRIPTIONAL REGULATORY PROTEIN DCUR-RELATED"/>
    <property type="match status" value="1"/>
</dbReference>
<protein>
    <recommendedName>
        <fullName evidence="9">Transcriptional regulatory protein</fullName>
    </recommendedName>
</protein>
<evidence type="ECO:0000256" key="6">
    <source>
        <dbReference type="ARBA" id="ARBA00023125"/>
    </source>
</evidence>
<proteinExistence type="predicted"/>
<dbReference type="PANTHER" id="PTHR45526">
    <property type="entry name" value="TRANSCRIPTIONAL REGULATORY PROTEIN DPIA"/>
    <property type="match status" value="1"/>
</dbReference>
<evidence type="ECO:0000313" key="12">
    <source>
        <dbReference type="EMBL" id="GFN09844.1"/>
    </source>
</evidence>
<evidence type="ECO:0000256" key="5">
    <source>
        <dbReference type="ARBA" id="ARBA00023015"/>
    </source>
</evidence>
<dbReference type="InterPro" id="IPR011006">
    <property type="entry name" value="CheY-like_superfamily"/>
</dbReference>
<dbReference type="InterPro" id="IPR051271">
    <property type="entry name" value="2C-system_Tx_regulators"/>
</dbReference>
<dbReference type="Gene3D" id="3.40.50.2300">
    <property type="match status" value="1"/>
</dbReference>
<dbReference type="Gene3D" id="1.10.10.10">
    <property type="entry name" value="Winged helix-like DNA-binding domain superfamily/Winged helix DNA-binding domain"/>
    <property type="match status" value="1"/>
</dbReference>
<dbReference type="GO" id="GO:0003677">
    <property type="term" value="F:DNA binding"/>
    <property type="evidence" value="ECO:0007669"/>
    <property type="project" value="UniProtKB-KW"/>
</dbReference>
<keyword evidence="2 9" id="KW-0963">Cytoplasm</keyword>
<dbReference type="GO" id="GO:0003700">
    <property type="term" value="F:DNA-binding transcription factor activity"/>
    <property type="evidence" value="ECO:0007669"/>
    <property type="project" value="InterPro"/>
</dbReference>
<keyword evidence="3 10" id="KW-0597">Phosphoprotein</keyword>
<evidence type="ECO:0000256" key="3">
    <source>
        <dbReference type="ARBA" id="ARBA00022553"/>
    </source>
</evidence>
<dbReference type="EMBL" id="BLWD01000003">
    <property type="protein sequence ID" value="GFN09844.1"/>
    <property type="molecule type" value="Genomic_DNA"/>
</dbReference>
<dbReference type="Proteomes" id="UP000498740">
    <property type="component" value="Unassembled WGS sequence"/>
</dbReference>
<evidence type="ECO:0000313" key="13">
    <source>
        <dbReference type="Proteomes" id="UP000498740"/>
    </source>
</evidence>
<dbReference type="PIRSF" id="PIRSF006171">
    <property type="entry name" value="RR_citrat_malat"/>
    <property type="match status" value="1"/>
</dbReference>
<dbReference type="GO" id="GO:0000156">
    <property type="term" value="F:phosphorelay response regulator activity"/>
    <property type="evidence" value="ECO:0007669"/>
    <property type="project" value="TreeGrafter"/>
</dbReference>
<evidence type="ECO:0000259" key="11">
    <source>
        <dbReference type="PROSITE" id="PS50110"/>
    </source>
</evidence>
<accession>A0A7J0D6M6</accession>
<dbReference type="AlphaFoldDB" id="A0A7J0D6M6"/>
<dbReference type="GO" id="GO:0005737">
    <property type="term" value="C:cytoplasm"/>
    <property type="evidence" value="ECO:0007669"/>
    <property type="project" value="UniProtKB-SubCell"/>
</dbReference>
<keyword evidence="5 9" id="KW-0805">Transcription regulation</keyword>
<keyword evidence="8 9" id="KW-0804">Transcription</keyword>
<comment type="subcellular location">
    <subcellularLocation>
        <location evidence="1 9">Cytoplasm</location>
    </subcellularLocation>
</comment>
<dbReference type="InterPro" id="IPR024187">
    <property type="entry name" value="Sig_transdc_resp-reg_cit/mal"/>
</dbReference>
<dbReference type="SUPFAM" id="SSF52172">
    <property type="entry name" value="CheY-like"/>
    <property type="match status" value="1"/>
</dbReference>
<dbReference type="RefSeq" id="WP_190167777.1">
    <property type="nucleotide sequence ID" value="NZ_BMUG01000016.1"/>
</dbReference>
<evidence type="ECO:0000256" key="8">
    <source>
        <dbReference type="ARBA" id="ARBA00023163"/>
    </source>
</evidence>
<keyword evidence="6 9" id="KW-0238">DNA-binding</keyword>